<dbReference type="AlphaFoldDB" id="A0A8T2IVR1"/>
<keyword evidence="3" id="KW-1185">Reference proteome</keyword>
<evidence type="ECO:0000313" key="3">
    <source>
        <dbReference type="Proteomes" id="UP000812440"/>
    </source>
</evidence>
<evidence type="ECO:0000256" key="1">
    <source>
        <dbReference type="SAM" id="Phobius"/>
    </source>
</evidence>
<accession>A0A8T2IVR1</accession>
<dbReference type="Proteomes" id="UP000812440">
    <property type="component" value="Chromosome 4"/>
</dbReference>
<name>A0A8T2IVR1_9PIPI</name>
<keyword evidence="1" id="KW-0812">Transmembrane</keyword>
<proteinExistence type="predicted"/>
<keyword evidence="1" id="KW-1133">Transmembrane helix</keyword>
<comment type="caution">
    <text evidence="2">The sequence shown here is derived from an EMBL/GenBank/DDBJ whole genome shotgun (WGS) entry which is preliminary data.</text>
</comment>
<dbReference type="EMBL" id="JAACNH010000007">
    <property type="protein sequence ID" value="KAG8436032.1"/>
    <property type="molecule type" value="Genomic_DNA"/>
</dbReference>
<evidence type="ECO:0000313" key="2">
    <source>
        <dbReference type="EMBL" id="KAG8436032.1"/>
    </source>
</evidence>
<reference evidence="2" key="1">
    <citation type="thesis" date="2020" institute="ProQuest LLC" country="789 East Eisenhower Parkway, Ann Arbor, MI, USA">
        <title>Comparative Genomics and Chromosome Evolution.</title>
        <authorList>
            <person name="Mudd A.B."/>
        </authorList>
    </citation>
    <scope>NUCLEOTIDE SEQUENCE</scope>
    <source>
        <strain evidence="2">Female2</strain>
        <tissue evidence="2">Blood</tissue>
    </source>
</reference>
<sequence length="95" mass="10767">MTYCLLVPSSIPLGVFLIFLLLFFFFFFGEKKIKRNLTLVHSMNLFGTWNFPSLAVNIRCVNLLNYSLNSHAADVGLQFCQKKGKKTLETLGTSV</sequence>
<gene>
    <name evidence="2" type="ORF">GDO86_007218</name>
</gene>
<feature type="transmembrane region" description="Helical" evidence="1">
    <location>
        <begin position="6"/>
        <end position="28"/>
    </location>
</feature>
<organism evidence="2 3">
    <name type="scientific">Hymenochirus boettgeri</name>
    <name type="common">Congo dwarf clawed frog</name>
    <dbReference type="NCBI Taxonomy" id="247094"/>
    <lineage>
        <taxon>Eukaryota</taxon>
        <taxon>Metazoa</taxon>
        <taxon>Chordata</taxon>
        <taxon>Craniata</taxon>
        <taxon>Vertebrata</taxon>
        <taxon>Euteleostomi</taxon>
        <taxon>Amphibia</taxon>
        <taxon>Batrachia</taxon>
        <taxon>Anura</taxon>
        <taxon>Pipoidea</taxon>
        <taxon>Pipidae</taxon>
        <taxon>Pipinae</taxon>
        <taxon>Hymenochirus</taxon>
    </lineage>
</organism>
<keyword evidence="1" id="KW-0472">Membrane</keyword>
<protein>
    <submittedName>
        <fullName evidence="2">Uncharacterized protein</fullName>
    </submittedName>
</protein>